<evidence type="ECO:0000256" key="1">
    <source>
        <dbReference type="ARBA" id="ARBA00010211"/>
    </source>
</evidence>
<dbReference type="InterPro" id="IPR036663">
    <property type="entry name" value="Fumarylacetoacetase_C_sf"/>
</dbReference>
<name>A0ABR3S9Q0_9PEZI</name>
<dbReference type="Gene3D" id="3.90.850.10">
    <property type="entry name" value="Fumarylacetoacetase-like, C-terminal domain"/>
    <property type="match status" value="1"/>
</dbReference>
<dbReference type="PANTHER" id="PTHR11820:SF86">
    <property type="entry name" value="FUMARYLACETOACETATE HYDROLASE FAMILY PROTEIN (AFU_ORTHOLOGUE AFUA_7G07000)"/>
    <property type="match status" value="1"/>
</dbReference>
<feature type="domain" description="Fumarylacetoacetase-like C-terminal" evidence="3">
    <location>
        <begin position="67"/>
        <end position="294"/>
    </location>
</feature>
<comment type="similarity">
    <text evidence="1">Belongs to the FAH family.</text>
</comment>
<accession>A0ABR3S9Q0</accession>
<sequence>MITWDAIVRFKSNGLDYWTAISPGEVPSLGAEVMAYRDIGPITIYQEHEKVVIEELQAPLPSQVNPIICIGINYRDHAVEASLQVPSDPVMWYKPPTALANPGQDIPISAKAATANFLDYEVGVFPWPCMMLKRALMEVWGELVIVTSKAAKNVSEAEAKDYILGYTIGNDLTLRLFQDPKRGGGQFTYAKAFDKFAPIGPTLLSAKVFGEKKRSIVTRVNGKVYQNSPLDFIHSPEKLVSYLSQDTTLPAGTAIMTGTPKGVGWFQEPKLSLKDGDIVEVEVEDIGVLRNKVVYTGQ</sequence>
<reference evidence="4 5" key="1">
    <citation type="submission" date="2024-02" db="EMBL/GenBank/DDBJ databases">
        <title>De novo assembly and annotation of 12 fungi associated with fruit tree decline syndrome in Ontario, Canada.</title>
        <authorList>
            <person name="Sulman M."/>
            <person name="Ellouze W."/>
            <person name="Ilyukhin E."/>
        </authorList>
    </citation>
    <scope>NUCLEOTIDE SEQUENCE [LARGE SCALE GENOMIC DNA]</scope>
    <source>
        <strain evidence="4 5">M1-105</strain>
    </source>
</reference>
<dbReference type="EMBL" id="JAJVDC020000393">
    <property type="protein sequence ID" value="KAL1614395.1"/>
    <property type="molecule type" value="Genomic_DNA"/>
</dbReference>
<dbReference type="InterPro" id="IPR011234">
    <property type="entry name" value="Fumarylacetoacetase-like_C"/>
</dbReference>
<evidence type="ECO:0000259" key="3">
    <source>
        <dbReference type="Pfam" id="PF01557"/>
    </source>
</evidence>
<dbReference type="PANTHER" id="PTHR11820">
    <property type="entry name" value="ACYLPYRUVASE"/>
    <property type="match status" value="1"/>
</dbReference>
<evidence type="ECO:0000313" key="4">
    <source>
        <dbReference type="EMBL" id="KAL1614395.1"/>
    </source>
</evidence>
<dbReference type="Pfam" id="PF01557">
    <property type="entry name" value="FAA_hydrolase"/>
    <property type="match status" value="1"/>
</dbReference>
<keyword evidence="2" id="KW-0479">Metal-binding</keyword>
<evidence type="ECO:0000256" key="2">
    <source>
        <dbReference type="ARBA" id="ARBA00022723"/>
    </source>
</evidence>
<dbReference type="SUPFAM" id="SSF56529">
    <property type="entry name" value="FAH"/>
    <property type="match status" value="1"/>
</dbReference>
<proteinExistence type="inferred from homology"/>
<dbReference type="Proteomes" id="UP001521116">
    <property type="component" value="Unassembled WGS sequence"/>
</dbReference>
<comment type="caution">
    <text evidence="4">The sequence shown here is derived from an EMBL/GenBank/DDBJ whole genome shotgun (WGS) entry which is preliminary data.</text>
</comment>
<evidence type="ECO:0000313" key="5">
    <source>
        <dbReference type="Proteomes" id="UP001521116"/>
    </source>
</evidence>
<protein>
    <recommendedName>
        <fullName evidence="3">Fumarylacetoacetase-like C-terminal domain-containing protein</fullName>
    </recommendedName>
</protein>
<organism evidence="4 5">
    <name type="scientific">Neofusicoccum ribis</name>
    <dbReference type="NCBI Taxonomy" id="45134"/>
    <lineage>
        <taxon>Eukaryota</taxon>
        <taxon>Fungi</taxon>
        <taxon>Dikarya</taxon>
        <taxon>Ascomycota</taxon>
        <taxon>Pezizomycotina</taxon>
        <taxon>Dothideomycetes</taxon>
        <taxon>Dothideomycetes incertae sedis</taxon>
        <taxon>Botryosphaeriales</taxon>
        <taxon>Botryosphaeriaceae</taxon>
        <taxon>Neofusicoccum</taxon>
    </lineage>
</organism>
<gene>
    <name evidence="4" type="ORF">SLS56_012114</name>
</gene>
<keyword evidence="5" id="KW-1185">Reference proteome</keyword>